<dbReference type="AlphaFoldDB" id="A0A1M6T2L9"/>
<evidence type="ECO:0000256" key="3">
    <source>
        <dbReference type="ARBA" id="ARBA00023004"/>
    </source>
</evidence>
<evidence type="ECO:0000256" key="2">
    <source>
        <dbReference type="ARBA" id="ARBA00022723"/>
    </source>
</evidence>
<feature type="domain" description="Cytochrome c" evidence="6">
    <location>
        <begin position="223"/>
        <end position="314"/>
    </location>
</feature>
<evidence type="ECO:0000259" key="6">
    <source>
        <dbReference type="PROSITE" id="PS51007"/>
    </source>
</evidence>
<evidence type="ECO:0000256" key="4">
    <source>
        <dbReference type="PROSITE-ProRule" id="PRU00433"/>
    </source>
</evidence>
<dbReference type="PANTHER" id="PTHR35008:SF8">
    <property type="entry name" value="ALCOHOL DEHYDROGENASE CYTOCHROME C SUBUNIT"/>
    <property type="match status" value="1"/>
</dbReference>
<feature type="transmembrane region" description="Helical" evidence="5">
    <location>
        <begin position="36"/>
        <end position="59"/>
    </location>
</feature>
<dbReference type="RefSeq" id="WP_079539664.1">
    <property type="nucleotide sequence ID" value="NZ_LT670844.1"/>
</dbReference>
<dbReference type="EMBL" id="LT670844">
    <property type="protein sequence ID" value="SHK51187.1"/>
    <property type="molecule type" value="Genomic_DNA"/>
</dbReference>
<organism evidence="7 8">
    <name type="scientific">Bradyrhizobium lablabi</name>
    <dbReference type="NCBI Taxonomy" id="722472"/>
    <lineage>
        <taxon>Bacteria</taxon>
        <taxon>Pseudomonadati</taxon>
        <taxon>Pseudomonadota</taxon>
        <taxon>Alphaproteobacteria</taxon>
        <taxon>Hyphomicrobiales</taxon>
        <taxon>Nitrobacteraceae</taxon>
        <taxon>Bradyrhizobium</taxon>
    </lineage>
</organism>
<gene>
    <name evidence="7" type="ORF">SAMN05444159_3446</name>
</gene>
<reference evidence="7 8" key="1">
    <citation type="submission" date="2016-11" db="EMBL/GenBank/DDBJ databases">
        <authorList>
            <person name="Jaros S."/>
            <person name="Januszkiewicz K."/>
            <person name="Wedrychowicz H."/>
        </authorList>
    </citation>
    <scope>NUCLEOTIDE SEQUENCE [LARGE SCALE GENOMIC DNA]</scope>
    <source>
        <strain evidence="7 8">GAS499</strain>
    </source>
</reference>
<dbReference type="InterPro" id="IPR009056">
    <property type="entry name" value="Cyt_c-like_dom"/>
</dbReference>
<evidence type="ECO:0000313" key="7">
    <source>
        <dbReference type="EMBL" id="SHK51187.1"/>
    </source>
</evidence>
<dbReference type="InterPro" id="IPR036909">
    <property type="entry name" value="Cyt_c-like_dom_sf"/>
</dbReference>
<dbReference type="Gene3D" id="1.10.760.10">
    <property type="entry name" value="Cytochrome c-like domain"/>
    <property type="match status" value="2"/>
</dbReference>
<keyword evidence="5" id="KW-1133">Transmembrane helix</keyword>
<dbReference type="Pfam" id="PF13442">
    <property type="entry name" value="Cytochrome_CBB3"/>
    <property type="match status" value="2"/>
</dbReference>
<sequence>MLELFGPAMSITTAALLAQSSLRSWRAENKFLKWGGTVLSALFSGAVSLISVIMLVGLIKLHARSAPASDLKVAGTPEQIVRGQAISNGFCSGCHSKTATLTGGLDVAEDLPVPIGSLVASNLTPAGQLSHWSDGDIFRAIRNGVDKDGHWLIIMSYTNAGKLSDDDTMAVIAYLRSLPAAGKQTGNPPDHLNLLGIMMLGAGMLPEGKPVSTGVVTARPRSPDLQYGEYILSYQDCRGCHGDKLTGGVPGQLAPLGPDLNLVKLWKFEEFVTTMRTGVDPNGHELGKQMPWRPIGRMGDEELRAIYEYLTHMPNA</sequence>
<dbReference type="GO" id="GO:0009055">
    <property type="term" value="F:electron transfer activity"/>
    <property type="evidence" value="ECO:0007669"/>
    <property type="project" value="InterPro"/>
</dbReference>
<dbReference type="Proteomes" id="UP000189935">
    <property type="component" value="Chromosome I"/>
</dbReference>
<evidence type="ECO:0000256" key="1">
    <source>
        <dbReference type="ARBA" id="ARBA00022617"/>
    </source>
</evidence>
<dbReference type="PANTHER" id="PTHR35008">
    <property type="entry name" value="BLL4482 PROTEIN-RELATED"/>
    <property type="match status" value="1"/>
</dbReference>
<proteinExistence type="predicted"/>
<dbReference type="OrthoDB" id="9773456at2"/>
<keyword evidence="5" id="KW-0812">Transmembrane</keyword>
<dbReference type="SUPFAM" id="SSF46626">
    <property type="entry name" value="Cytochrome c"/>
    <property type="match status" value="2"/>
</dbReference>
<keyword evidence="1 4" id="KW-0349">Heme</keyword>
<feature type="domain" description="Cytochrome c" evidence="6">
    <location>
        <begin position="78"/>
        <end position="179"/>
    </location>
</feature>
<dbReference type="InterPro" id="IPR051459">
    <property type="entry name" value="Cytochrome_c-type_DH"/>
</dbReference>
<evidence type="ECO:0000256" key="5">
    <source>
        <dbReference type="SAM" id="Phobius"/>
    </source>
</evidence>
<name>A0A1M6T2L9_9BRAD</name>
<keyword evidence="3 4" id="KW-0408">Iron</keyword>
<keyword evidence="5" id="KW-0472">Membrane</keyword>
<accession>A0A1M6T2L9</accession>
<dbReference type="GO" id="GO:0046872">
    <property type="term" value="F:metal ion binding"/>
    <property type="evidence" value="ECO:0007669"/>
    <property type="project" value="UniProtKB-KW"/>
</dbReference>
<dbReference type="GO" id="GO:0020037">
    <property type="term" value="F:heme binding"/>
    <property type="evidence" value="ECO:0007669"/>
    <property type="project" value="InterPro"/>
</dbReference>
<keyword evidence="2 4" id="KW-0479">Metal-binding</keyword>
<evidence type="ECO:0000313" key="8">
    <source>
        <dbReference type="Proteomes" id="UP000189935"/>
    </source>
</evidence>
<protein>
    <submittedName>
        <fullName evidence="7">Cytochrome C oxidase, cbb3-type, subunit III</fullName>
    </submittedName>
</protein>
<dbReference type="PROSITE" id="PS51007">
    <property type="entry name" value="CYTC"/>
    <property type="match status" value="2"/>
</dbReference>